<evidence type="ECO:0000313" key="2">
    <source>
        <dbReference type="EMBL" id="MFB9471120.1"/>
    </source>
</evidence>
<name>A0ABV5NLD5_9ACTN</name>
<keyword evidence="1" id="KW-0812">Transmembrane</keyword>
<protein>
    <submittedName>
        <fullName evidence="2">Uncharacterized protein</fullName>
    </submittedName>
</protein>
<gene>
    <name evidence="2" type="ORF">ACFFR3_16475</name>
</gene>
<evidence type="ECO:0000313" key="3">
    <source>
        <dbReference type="Proteomes" id="UP001589568"/>
    </source>
</evidence>
<dbReference type="Proteomes" id="UP001589568">
    <property type="component" value="Unassembled WGS sequence"/>
</dbReference>
<accession>A0ABV5NLD5</accession>
<evidence type="ECO:0000256" key="1">
    <source>
        <dbReference type="SAM" id="Phobius"/>
    </source>
</evidence>
<proteinExistence type="predicted"/>
<keyword evidence="1" id="KW-1133">Transmembrane helix</keyword>
<sequence length="49" mass="5457">MIYADQGSPGWMRVVQIVFGVFLLGWAVRKTYLMISHATQETKKSPASG</sequence>
<feature type="transmembrane region" description="Helical" evidence="1">
    <location>
        <begin position="12"/>
        <end position="28"/>
    </location>
</feature>
<keyword evidence="3" id="KW-1185">Reference proteome</keyword>
<dbReference type="RefSeq" id="WP_364371219.1">
    <property type="nucleotide sequence ID" value="NZ_JBHMCF010000012.1"/>
</dbReference>
<dbReference type="EMBL" id="JBHMCF010000012">
    <property type="protein sequence ID" value="MFB9471120.1"/>
    <property type="molecule type" value="Genomic_DNA"/>
</dbReference>
<comment type="caution">
    <text evidence="2">The sequence shown here is derived from an EMBL/GenBank/DDBJ whole genome shotgun (WGS) entry which is preliminary data.</text>
</comment>
<reference evidence="2 3" key="1">
    <citation type="submission" date="2024-09" db="EMBL/GenBank/DDBJ databases">
        <authorList>
            <person name="Sun Q."/>
            <person name="Mori K."/>
        </authorList>
    </citation>
    <scope>NUCLEOTIDE SEQUENCE [LARGE SCALE GENOMIC DNA]</scope>
    <source>
        <strain evidence="2 3">JCM 3324</strain>
    </source>
</reference>
<keyword evidence="1" id="KW-0472">Membrane</keyword>
<organism evidence="2 3">
    <name type="scientific">Nonomuraea salmonea</name>
    <dbReference type="NCBI Taxonomy" id="46181"/>
    <lineage>
        <taxon>Bacteria</taxon>
        <taxon>Bacillati</taxon>
        <taxon>Actinomycetota</taxon>
        <taxon>Actinomycetes</taxon>
        <taxon>Streptosporangiales</taxon>
        <taxon>Streptosporangiaceae</taxon>
        <taxon>Nonomuraea</taxon>
    </lineage>
</organism>